<reference evidence="1 2" key="1">
    <citation type="journal article" date="2017" name="Antonie Van Leeuwenhoek">
        <title>Rhizobium rhizosphaerae sp. nov., a novel species isolated from rice rhizosphere.</title>
        <authorList>
            <person name="Zhao J.J."/>
            <person name="Zhang J."/>
            <person name="Zhang R.J."/>
            <person name="Zhang C.W."/>
            <person name="Yin H.Q."/>
            <person name="Zhang X.X."/>
        </authorList>
    </citation>
    <scope>NUCLEOTIDE SEQUENCE [LARGE SCALE GENOMIC DNA]</scope>
    <source>
        <strain evidence="1 2">E3</strain>
    </source>
</reference>
<evidence type="ECO:0000313" key="2">
    <source>
        <dbReference type="Proteomes" id="UP000006334"/>
    </source>
</evidence>
<dbReference type="PANTHER" id="PTHR37691:SF1">
    <property type="entry name" value="BLR3518 PROTEIN"/>
    <property type="match status" value="1"/>
</dbReference>
<dbReference type="Pfam" id="PF02635">
    <property type="entry name" value="DsrE"/>
    <property type="match status" value="1"/>
</dbReference>
<dbReference type="PANTHER" id="PTHR37691">
    <property type="entry name" value="BLR3518 PROTEIN"/>
    <property type="match status" value="1"/>
</dbReference>
<comment type="caution">
    <text evidence="1">The sequence shown here is derived from an EMBL/GenBank/DDBJ whole genome shotgun (WGS) entry which is preliminary data.</text>
</comment>
<name>K6YFT3_9ALTE</name>
<dbReference type="InterPro" id="IPR003787">
    <property type="entry name" value="Sulphur_relay_DsrE/F-like"/>
</dbReference>
<dbReference type="STRING" id="1127673.GLIP_2872"/>
<protein>
    <submittedName>
        <fullName evidence="1">Uncharacterized protein</fullName>
    </submittedName>
</protein>
<accession>K6YFT3</accession>
<dbReference type="RefSeq" id="WP_008845298.1">
    <property type="nucleotide sequence ID" value="NZ_BAEN01000058.1"/>
</dbReference>
<dbReference type="SUPFAM" id="SSF75169">
    <property type="entry name" value="DsrEFH-like"/>
    <property type="match status" value="1"/>
</dbReference>
<dbReference type="OrthoDB" id="7206705at2"/>
<proteinExistence type="predicted"/>
<dbReference type="AlphaFoldDB" id="K6YFT3"/>
<evidence type="ECO:0000313" key="1">
    <source>
        <dbReference type="EMBL" id="GAC15493.1"/>
    </source>
</evidence>
<dbReference type="eggNOG" id="COG1416">
    <property type="taxonomic scope" value="Bacteria"/>
</dbReference>
<keyword evidence="2" id="KW-1185">Reference proteome</keyword>
<organism evidence="1 2">
    <name type="scientific">Aliiglaciecola lipolytica E3</name>
    <dbReference type="NCBI Taxonomy" id="1127673"/>
    <lineage>
        <taxon>Bacteria</taxon>
        <taxon>Pseudomonadati</taxon>
        <taxon>Pseudomonadota</taxon>
        <taxon>Gammaproteobacteria</taxon>
        <taxon>Alteromonadales</taxon>
        <taxon>Alteromonadaceae</taxon>
        <taxon>Aliiglaciecola</taxon>
    </lineage>
</organism>
<sequence>MKKQFYTLVLIMVSLQCFGNDVFKSGPVIQEFGKHAKVQLDQEVSSDTEFKVVFDVSKISGEKTLNRHIESLARFMNMLVANGVEQENIHLALVVHGKAGSDLLNQKAYQARFATDNPNHAMLNALLQNNVQIFLCGQSAAYDKIANQDLIGGVQMALSAMTAHALLSQQGYSLNPF</sequence>
<dbReference type="Gene3D" id="3.40.1260.10">
    <property type="entry name" value="DsrEFH-like"/>
    <property type="match status" value="1"/>
</dbReference>
<gene>
    <name evidence="1" type="ORF">GLIP_2872</name>
</gene>
<dbReference type="InterPro" id="IPR027396">
    <property type="entry name" value="DsrEFH-like"/>
</dbReference>
<dbReference type="EMBL" id="BAEN01000058">
    <property type="protein sequence ID" value="GAC15493.1"/>
    <property type="molecule type" value="Genomic_DNA"/>
</dbReference>
<dbReference type="Proteomes" id="UP000006334">
    <property type="component" value="Unassembled WGS sequence"/>
</dbReference>